<gene>
    <name evidence="4" type="ORF">ACFSDX_13595</name>
</gene>
<dbReference type="InterPro" id="IPR000209">
    <property type="entry name" value="Peptidase_S8/S53_dom"/>
</dbReference>
<dbReference type="InterPro" id="IPR051048">
    <property type="entry name" value="Peptidase_S8/S53_subtilisin"/>
</dbReference>
<feature type="chain" id="PRO_5046519231" evidence="2">
    <location>
        <begin position="23"/>
        <end position="873"/>
    </location>
</feature>
<dbReference type="Gene3D" id="3.40.50.200">
    <property type="entry name" value="Peptidase S8/S53 domain"/>
    <property type="match status" value="1"/>
</dbReference>
<dbReference type="Pfam" id="PF00082">
    <property type="entry name" value="Peptidase_S8"/>
    <property type="match status" value="1"/>
</dbReference>
<dbReference type="InterPro" id="IPR036852">
    <property type="entry name" value="Peptidase_S8/S53_dom_sf"/>
</dbReference>
<keyword evidence="2" id="KW-0732">Signal</keyword>
<organism evidence="4 5">
    <name type="scientific">Hymenobacter bucti</name>
    <dbReference type="NCBI Taxonomy" id="1844114"/>
    <lineage>
        <taxon>Bacteria</taxon>
        <taxon>Pseudomonadati</taxon>
        <taxon>Bacteroidota</taxon>
        <taxon>Cytophagia</taxon>
        <taxon>Cytophagales</taxon>
        <taxon>Hymenobacteraceae</taxon>
        <taxon>Hymenobacter</taxon>
    </lineage>
</organism>
<dbReference type="PANTHER" id="PTHR43399">
    <property type="entry name" value="SUBTILISIN-RELATED"/>
    <property type="match status" value="1"/>
</dbReference>
<accession>A0ABW4QV65</accession>
<sequence length="873" mass="91555">MSRTSKLIGCWLLAALPLRAPAQVAAAKLAPGVAAAARRPASAAAVRVQVRDAAAFRSWAAQQTPALRVRPATAASRILTLEHLSAPQIVALAASPLVEFIDVPDRRAHDERLLNGADLTVNSLVAAQQRYPTLGGQGLTVSIKENTLDPTDLDFRGRLLNTPAGTVIQSAHASIMATLIAGGGNSGPAGRGAAPQARIASSSYDNLLPDANIELTRLGVSVQNHSYGTGIENYYGLEALGYDQQARQLPTLLHVFSAGNSGTGTSPDGPYKGLAGVANLTGQFKMSKNSLSVGAADALGQVAPLSSRGPAYDGRVKPELVAFGDAGSSDAAALVSGAALLVQQAYRDQGGAGSLPPSALVRAALLNSATDVGRPEVDFVSGFGQLDALGAVRTVREGHYQQGSVGPGGEQIFQLTVPPGAPRLKVTLAWTDPEAAANAAQALVNDLDLAVLGPGGAGPWLPWTLSPHPDSLTQPARRRADHLNSVEQVTLALPAAGTYQLRVRGYRVPSAPQAFSLAYEVAPPGLEWLTPSTVRNVRPAQTTLLRWAWAGPATLGRLEYRPVGRAAWRTVAAQVDLSQRTYAWNAPDTTTLAQLRYVVGSQAYTSDTFALARPLAVRVGYVCPDETLLSWPAAPGATQYQVYRLGATAPEPFRLTADTLLLLAASQQAGPYFAVAPVLRGREAERGPTINLAEAGVGCYIQSFLPQQPVADTARLVLALGSLSGLRAVQLQRLGPGGFVTIQTISPVTQARLVFTDLGAAPGLNQYRVLGQDAAGRTFYSATEAVQVVRRNELLVFPVPATSGQDLQVAGEPGVPLRLRLYDTLGRLLRETEANGALNLFPTSGLRPGVYLLRATPEAGSGAILTRRIVLAE</sequence>
<feature type="signal peptide" evidence="2">
    <location>
        <begin position="1"/>
        <end position="22"/>
    </location>
</feature>
<evidence type="ECO:0000259" key="3">
    <source>
        <dbReference type="Pfam" id="PF00082"/>
    </source>
</evidence>
<keyword evidence="5" id="KW-1185">Reference proteome</keyword>
<dbReference type="NCBIfam" id="TIGR04183">
    <property type="entry name" value="Por_Secre_tail"/>
    <property type="match status" value="1"/>
</dbReference>
<dbReference type="PANTHER" id="PTHR43399:SF4">
    <property type="entry name" value="CELL WALL-ASSOCIATED PROTEASE"/>
    <property type="match status" value="1"/>
</dbReference>
<dbReference type="CDD" id="cd04842">
    <property type="entry name" value="Peptidases_S8_Kp43_protease"/>
    <property type="match status" value="1"/>
</dbReference>
<proteinExistence type="inferred from homology"/>
<dbReference type="RefSeq" id="WP_382314395.1">
    <property type="nucleotide sequence ID" value="NZ_JBHUFD010000005.1"/>
</dbReference>
<dbReference type="Proteomes" id="UP001597197">
    <property type="component" value="Unassembled WGS sequence"/>
</dbReference>
<evidence type="ECO:0000256" key="2">
    <source>
        <dbReference type="SAM" id="SignalP"/>
    </source>
</evidence>
<dbReference type="InterPro" id="IPR026444">
    <property type="entry name" value="Secre_tail"/>
</dbReference>
<comment type="caution">
    <text evidence="4">The sequence shown here is derived from an EMBL/GenBank/DDBJ whole genome shotgun (WGS) entry which is preliminary data.</text>
</comment>
<dbReference type="SUPFAM" id="SSF52743">
    <property type="entry name" value="Subtilisin-like"/>
    <property type="match status" value="1"/>
</dbReference>
<evidence type="ECO:0000313" key="4">
    <source>
        <dbReference type="EMBL" id="MFD1873473.1"/>
    </source>
</evidence>
<protein>
    <submittedName>
        <fullName evidence="4">S8 family serine peptidase</fullName>
    </submittedName>
</protein>
<feature type="domain" description="Peptidase S8/S53" evidence="3">
    <location>
        <begin position="137"/>
        <end position="384"/>
    </location>
</feature>
<evidence type="ECO:0000256" key="1">
    <source>
        <dbReference type="ARBA" id="ARBA00011073"/>
    </source>
</evidence>
<evidence type="ECO:0000313" key="5">
    <source>
        <dbReference type="Proteomes" id="UP001597197"/>
    </source>
</evidence>
<name>A0ABW4QV65_9BACT</name>
<dbReference type="EMBL" id="JBHUFD010000005">
    <property type="protein sequence ID" value="MFD1873473.1"/>
    <property type="molecule type" value="Genomic_DNA"/>
</dbReference>
<reference evidence="5" key="1">
    <citation type="journal article" date="2019" name="Int. J. Syst. Evol. Microbiol.">
        <title>The Global Catalogue of Microorganisms (GCM) 10K type strain sequencing project: providing services to taxonomists for standard genome sequencing and annotation.</title>
        <authorList>
            <consortium name="The Broad Institute Genomics Platform"/>
            <consortium name="The Broad Institute Genome Sequencing Center for Infectious Disease"/>
            <person name="Wu L."/>
            <person name="Ma J."/>
        </authorList>
    </citation>
    <scope>NUCLEOTIDE SEQUENCE [LARGE SCALE GENOMIC DNA]</scope>
    <source>
        <strain evidence="5">CGMCC 1.15795</strain>
    </source>
</reference>
<comment type="similarity">
    <text evidence="1">Belongs to the peptidase S8 family.</text>
</comment>
<dbReference type="InterPro" id="IPR034058">
    <property type="entry name" value="TagA/B/C/D_pept_dom"/>
</dbReference>
<dbReference type="Gene3D" id="2.60.120.380">
    <property type="match status" value="1"/>
</dbReference>